<sequence length="562" mass="60346">MGGSDPTSAGAPVSDGGPHSWLYRIFLAGSEMFERPTPSDTFRIASNTVAAISACTVIATYTVEQGRLRRFSGAPDAKLDLLVEAADYADGVLPSTDGAWRYALFLAGNSVQHGCLVIRSQLPPSSDELFLLSALAKPTGAALATSELLLRERRRTAELRKHSEAQADMNQAMSSTIQRLGARQRVRDSFATAVASGGGETAILEALRALTGRPAVLQDSFGDERARAAPEDQRGPRAALEQDDTLPTTDRAVQEWCASAVRSNGQLLGFVGILDADHTVTDDDRIALEYASTSLAIELSHRRNLAEIELRLGRDLAADLVSGADAEGSRIRAEALHYDLGQPQRVVLASWVLPSPKGIQTGAALRQALTALQVPALVSQYRDSSHRDSAMAVVADDRNRSGLYEQLAIAFGSPKGSIGVGGRCSVADLPTSFAQARRALRIRTESREPYGLSNHDDLGLLRILDSSDGGAEVESFVQEWLGVLLDHDRVHHSELVHTLSVHLDSGGNYDRTAAALIVHRSTVRYRLGRIGELTGRDLSDPDTRFHLHVATRASAAVRGGSL</sequence>
<evidence type="ECO:0000313" key="5">
    <source>
        <dbReference type="EMBL" id="SFN61307.1"/>
    </source>
</evidence>
<feature type="compositionally biased region" description="Basic and acidic residues" evidence="2">
    <location>
        <begin position="222"/>
        <end position="235"/>
    </location>
</feature>
<comment type="similarity">
    <text evidence="1">Belongs to the CdaR family.</text>
</comment>
<dbReference type="PANTHER" id="PTHR33744">
    <property type="entry name" value="CARBOHYDRATE DIACID REGULATOR"/>
    <property type="match status" value="1"/>
</dbReference>
<evidence type="ECO:0000259" key="3">
    <source>
        <dbReference type="Pfam" id="PF13556"/>
    </source>
</evidence>
<feature type="domain" description="CdaR GGDEF-like" evidence="4">
    <location>
        <begin position="328"/>
        <end position="442"/>
    </location>
</feature>
<accession>A0A1I5AFT8</accession>
<dbReference type="Pfam" id="PF13556">
    <property type="entry name" value="HTH_30"/>
    <property type="match status" value="1"/>
</dbReference>
<evidence type="ECO:0000313" key="6">
    <source>
        <dbReference type="Proteomes" id="UP000198867"/>
    </source>
</evidence>
<dbReference type="InterPro" id="IPR042070">
    <property type="entry name" value="PucR_C-HTH_sf"/>
</dbReference>
<evidence type="ECO:0000256" key="1">
    <source>
        <dbReference type="ARBA" id="ARBA00006754"/>
    </source>
</evidence>
<dbReference type="InterPro" id="IPR041522">
    <property type="entry name" value="CdaR_GGDEF"/>
</dbReference>
<feature type="region of interest" description="Disordered" evidence="2">
    <location>
        <begin position="220"/>
        <end position="241"/>
    </location>
</feature>
<dbReference type="AlphaFoldDB" id="A0A1I5AFT8"/>
<organism evidence="5 6">
    <name type="scientific">Mycetocola miduiensis</name>
    <dbReference type="NCBI Taxonomy" id="995034"/>
    <lineage>
        <taxon>Bacteria</taxon>
        <taxon>Bacillati</taxon>
        <taxon>Actinomycetota</taxon>
        <taxon>Actinomycetes</taxon>
        <taxon>Micrococcales</taxon>
        <taxon>Microbacteriaceae</taxon>
        <taxon>Mycetocola</taxon>
    </lineage>
</organism>
<dbReference type="OrthoDB" id="3190266at2"/>
<dbReference type="Proteomes" id="UP000198867">
    <property type="component" value="Unassembled WGS sequence"/>
</dbReference>
<proteinExistence type="inferred from homology"/>
<dbReference type="PANTHER" id="PTHR33744:SF1">
    <property type="entry name" value="DNA-BINDING TRANSCRIPTIONAL ACTIVATOR ADER"/>
    <property type="match status" value="1"/>
</dbReference>
<dbReference type="RefSeq" id="WP_090710053.1">
    <property type="nucleotide sequence ID" value="NZ_FOVM01000003.1"/>
</dbReference>
<feature type="domain" description="PucR C-terminal helix-turn-helix" evidence="3">
    <location>
        <begin position="495"/>
        <end position="553"/>
    </location>
</feature>
<dbReference type="InterPro" id="IPR025736">
    <property type="entry name" value="PucR_C-HTH_dom"/>
</dbReference>
<dbReference type="Gene3D" id="1.10.10.2840">
    <property type="entry name" value="PucR C-terminal helix-turn-helix domain"/>
    <property type="match status" value="1"/>
</dbReference>
<dbReference type="InterPro" id="IPR051448">
    <property type="entry name" value="CdaR-like_regulators"/>
</dbReference>
<name>A0A1I5AFT8_9MICO</name>
<dbReference type="Pfam" id="PF17853">
    <property type="entry name" value="GGDEF_2"/>
    <property type="match status" value="1"/>
</dbReference>
<keyword evidence="6" id="KW-1185">Reference proteome</keyword>
<dbReference type="EMBL" id="FOVM01000003">
    <property type="protein sequence ID" value="SFN61307.1"/>
    <property type="molecule type" value="Genomic_DNA"/>
</dbReference>
<protein>
    <submittedName>
        <fullName evidence="5">Transcriptional regulator, CdaR family</fullName>
    </submittedName>
</protein>
<reference evidence="6" key="1">
    <citation type="submission" date="2016-10" db="EMBL/GenBank/DDBJ databases">
        <authorList>
            <person name="Varghese N."/>
            <person name="Submissions S."/>
        </authorList>
    </citation>
    <scope>NUCLEOTIDE SEQUENCE [LARGE SCALE GENOMIC DNA]</scope>
    <source>
        <strain evidence="6">CGMCC 1.11101</strain>
    </source>
</reference>
<evidence type="ECO:0000259" key="4">
    <source>
        <dbReference type="Pfam" id="PF17853"/>
    </source>
</evidence>
<evidence type="ECO:0000256" key="2">
    <source>
        <dbReference type="SAM" id="MobiDB-lite"/>
    </source>
</evidence>
<gene>
    <name evidence="5" type="ORF">SAMN05216219_1428</name>
</gene>